<sequence length="378" mass="41834">MTEASAGFHSGYWVRRQPFLSTMRDSGGAVLRKGLVGLVVGASVCYCVYRVISRKRKKQEAAGTEGETIPQERQTGPFSCGEHAVATPESSLLQRVSGISVISSTVQKGSGSLQQGMDFQKSPQGLEIQHIENLLHLLESTEDPSVQEQVLVTLSNCAAFSVNQDIIRKLGGLSVIGKILSVPVTNVKEKALNALNNLSMNTKNQEELKIYITHVCAETESSLLNSEVQLAGLRFLTNMSVTNEYHYIMTSSIPCFLHLLLEGNERTQVQVLKVLVNLSANPDITEHLLNAQAPFLLSLFDSCIDKDVLLRVLIFATNLTKHMKKDKRTTVPHKYSEDSIFSVLWGSSTMYVQKLAFLLLHQDPEVKEQVAELIMQQC</sequence>
<dbReference type="Pfam" id="PF04826">
    <property type="entry name" value="Arm_2"/>
    <property type="match status" value="1"/>
</dbReference>
<evidence type="ECO:0000256" key="10">
    <source>
        <dbReference type="SAM" id="MobiDB-lite"/>
    </source>
</evidence>
<feature type="domain" description="Armadillo repeat-containing" evidence="11">
    <location>
        <begin position="126"/>
        <end position="344"/>
    </location>
</feature>
<dbReference type="InterPro" id="IPR016024">
    <property type="entry name" value="ARM-type_fold"/>
</dbReference>
<dbReference type="InterPro" id="IPR011989">
    <property type="entry name" value="ARM-like"/>
</dbReference>
<dbReference type="KEGG" id="vko:123020049"/>
<keyword evidence="7" id="KW-0496">Mitochondrion</keyword>
<evidence type="ECO:0000256" key="1">
    <source>
        <dbReference type="ARBA" id="ARBA00004572"/>
    </source>
</evidence>
<keyword evidence="4" id="KW-1000">Mitochondrion outer membrane</keyword>
<keyword evidence="3" id="KW-0812">Transmembrane</keyword>
<comment type="similarity">
    <text evidence="2">Belongs to the eutherian X-chromosome-specific Armcx family.</text>
</comment>
<dbReference type="InterPro" id="IPR000225">
    <property type="entry name" value="Armadillo"/>
</dbReference>
<dbReference type="OMA" id="VTNDYHY"/>
<evidence type="ECO:0000256" key="9">
    <source>
        <dbReference type="PROSITE-ProRule" id="PRU00259"/>
    </source>
</evidence>
<keyword evidence="5" id="KW-0735">Signal-anchor</keyword>
<feature type="repeat" description="ARM" evidence="9">
    <location>
        <begin position="171"/>
        <end position="208"/>
    </location>
</feature>
<evidence type="ECO:0000256" key="5">
    <source>
        <dbReference type="ARBA" id="ARBA00022968"/>
    </source>
</evidence>
<evidence type="ECO:0000313" key="12">
    <source>
        <dbReference type="Ensembl" id="ENSVKKP00000028642.1"/>
    </source>
</evidence>
<dbReference type="Proteomes" id="UP000694545">
    <property type="component" value="Unplaced"/>
</dbReference>
<evidence type="ECO:0000256" key="3">
    <source>
        <dbReference type="ARBA" id="ARBA00022692"/>
    </source>
</evidence>
<evidence type="ECO:0000256" key="8">
    <source>
        <dbReference type="ARBA" id="ARBA00023136"/>
    </source>
</evidence>
<dbReference type="CTD" id="83787"/>
<dbReference type="AlphaFoldDB" id="A0A8D2LWD7"/>
<dbReference type="InterPro" id="IPR051303">
    <property type="entry name" value="Armcx_regulator"/>
</dbReference>
<dbReference type="PANTHER" id="PTHR15712">
    <property type="entry name" value="ARMADILLO REPEAT CONTAINING PROTEIN"/>
    <property type="match status" value="1"/>
</dbReference>
<protein>
    <submittedName>
        <fullName evidence="12">Armadillo repeat containing 10</fullName>
    </submittedName>
</protein>
<dbReference type="InterPro" id="IPR006911">
    <property type="entry name" value="ARM-rpt_dom"/>
</dbReference>
<keyword evidence="8" id="KW-0472">Membrane</keyword>
<accession>A0A8D2LWD7</accession>
<dbReference type="SUPFAM" id="SSF48371">
    <property type="entry name" value="ARM repeat"/>
    <property type="match status" value="1"/>
</dbReference>
<dbReference type="GO" id="GO:0005741">
    <property type="term" value="C:mitochondrial outer membrane"/>
    <property type="evidence" value="ECO:0007669"/>
    <property type="project" value="UniProtKB-SubCell"/>
</dbReference>
<reference evidence="12" key="2">
    <citation type="submission" date="2025-09" db="UniProtKB">
        <authorList>
            <consortium name="Ensembl"/>
        </authorList>
    </citation>
    <scope>IDENTIFICATION</scope>
</reference>
<dbReference type="GeneID" id="123020049"/>
<evidence type="ECO:0000256" key="2">
    <source>
        <dbReference type="ARBA" id="ARBA00010553"/>
    </source>
</evidence>
<dbReference type="Gene3D" id="1.25.10.10">
    <property type="entry name" value="Leucine-rich Repeat Variant"/>
    <property type="match status" value="2"/>
</dbReference>
<evidence type="ECO:0000256" key="7">
    <source>
        <dbReference type="ARBA" id="ARBA00023128"/>
    </source>
</evidence>
<dbReference type="OrthoDB" id="10017790at2759"/>
<keyword evidence="13" id="KW-1185">Reference proteome</keyword>
<dbReference type="Ensembl" id="ENSVKKT00000029326.1">
    <property type="protein sequence ID" value="ENSVKKP00000028642.1"/>
    <property type="gene ID" value="ENSVKKG00000018504.1"/>
</dbReference>
<evidence type="ECO:0000313" key="13">
    <source>
        <dbReference type="Proteomes" id="UP000694545"/>
    </source>
</evidence>
<name>A0A8D2LWD7_VARKO</name>
<organism evidence="12 13">
    <name type="scientific">Varanus komodoensis</name>
    <name type="common">Komodo dragon</name>
    <dbReference type="NCBI Taxonomy" id="61221"/>
    <lineage>
        <taxon>Eukaryota</taxon>
        <taxon>Metazoa</taxon>
        <taxon>Chordata</taxon>
        <taxon>Craniata</taxon>
        <taxon>Vertebrata</taxon>
        <taxon>Euteleostomi</taxon>
        <taxon>Lepidosauria</taxon>
        <taxon>Squamata</taxon>
        <taxon>Bifurcata</taxon>
        <taxon>Unidentata</taxon>
        <taxon>Episquamata</taxon>
        <taxon>Toxicofera</taxon>
        <taxon>Anguimorpha</taxon>
        <taxon>Paleoanguimorpha</taxon>
        <taxon>Varanoidea</taxon>
        <taxon>Varanidae</taxon>
        <taxon>Varanus</taxon>
    </lineage>
</organism>
<reference evidence="12" key="1">
    <citation type="submission" date="2025-08" db="UniProtKB">
        <authorList>
            <consortium name="Ensembl"/>
        </authorList>
    </citation>
    <scope>IDENTIFICATION</scope>
</reference>
<gene>
    <name evidence="12" type="primary">ARMC10</name>
</gene>
<dbReference type="SMART" id="SM00185">
    <property type="entry name" value="ARM"/>
    <property type="match status" value="3"/>
</dbReference>
<dbReference type="PROSITE" id="PS50176">
    <property type="entry name" value="ARM_REPEAT"/>
    <property type="match status" value="1"/>
</dbReference>
<feature type="region of interest" description="Disordered" evidence="10">
    <location>
        <begin position="59"/>
        <end position="81"/>
    </location>
</feature>
<evidence type="ECO:0000256" key="6">
    <source>
        <dbReference type="ARBA" id="ARBA00022989"/>
    </source>
</evidence>
<dbReference type="RefSeq" id="XP_044279371.1">
    <property type="nucleotide sequence ID" value="XM_044423436.1"/>
</dbReference>
<evidence type="ECO:0000259" key="11">
    <source>
        <dbReference type="Pfam" id="PF04826"/>
    </source>
</evidence>
<keyword evidence="6" id="KW-1133">Transmembrane helix</keyword>
<evidence type="ECO:0000256" key="4">
    <source>
        <dbReference type="ARBA" id="ARBA00022787"/>
    </source>
</evidence>
<comment type="subcellular location">
    <subcellularLocation>
        <location evidence="1">Mitochondrion outer membrane</location>
        <topology evidence="1">Single-pass membrane protein</topology>
    </subcellularLocation>
</comment>
<dbReference type="PANTHER" id="PTHR15712:SF23">
    <property type="entry name" value="ARMADILLO REPEAT CONTAINING 10"/>
    <property type="match status" value="1"/>
</dbReference>
<proteinExistence type="inferred from homology"/>